<feature type="non-terminal residue" evidence="1">
    <location>
        <position position="1"/>
    </location>
</feature>
<feature type="non-terminal residue" evidence="1">
    <location>
        <position position="77"/>
    </location>
</feature>
<sequence>SQFDDENLSLCPVWLPNEELFAVVTLTHSTQQKQTVSAWLSALAGRISFDVSQHYHQELKRHHSHANKPLPTLQEFI</sequence>
<evidence type="ECO:0000313" key="2">
    <source>
        <dbReference type="Proteomes" id="UP000214596"/>
    </source>
</evidence>
<dbReference type="AlphaFoldDB" id="A0A227HXF6"/>
<proteinExistence type="predicted"/>
<evidence type="ECO:0000313" key="1">
    <source>
        <dbReference type="EMBL" id="OXE10379.1"/>
    </source>
</evidence>
<dbReference type="EMBL" id="NIXT01005445">
    <property type="protein sequence ID" value="OXE10379.1"/>
    <property type="molecule type" value="Genomic_DNA"/>
</dbReference>
<dbReference type="Proteomes" id="UP000214596">
    <property type="component" value="Unassembled WGS sequence"/>
</dbReference>
<protein>
    <submittedName>
        <fullName evidence="1">Uncharacterized protein</fullName>
    </submittedName>
</protein>
<comment type="caution">
    <text evidence="1">The sequence shown here is derived from an EMBL/GenBank/DDBJ whole genome shotgun (WGS) entry which is preliminary data.</text>
</comment>
<organism evidence="1 2">
    <name type="scientific">Vibrio parahaemolyticus</name>
    <dbReference type="NCBI Taxonomy" id="670"/>
    <lineage>
        <taxon>Bacteria</taxon>
        <taxon>Pseudomonadati</taxon>
        <taxon>Pseudomonadota</taxon>
        <taxon>Gammaproteobacteria</taxon>
        <taxon>Vibrionales</taxon>
        <taxon>Vibrionaceae</taxon>
        <taxon>Vibrio</taxon>
    </lineage>
</organism>
<name>A0A227HXF6_VIBPH</name>
<accession>A0A227HXF6</accession>
<reference evidence="1 2" key="1">
    <citation type="journal article" date="2017" name="Appl. Environ. Microbiol.">
        <title>Parallel evolution of two clades of a major Atlantic endemic Vibrio parahaemolyticus pathogen lineage by independent acquisition of related pathogenicity islands.</title>
        <authorList>
            <person name="Xu F."/>
            <person name="Gonzalez-Escalona N."/>
            <person name="Drees K.P."/>
            <person name="Sebra R.P."/>
            <person name="Cooper V.S."/>
            <person name="Jones S.H."/>
            <person name="Whistler C.A."/>
        </authorList>
    </citation>
    <scope>NUCLEOTIDE SEQUENCE [LARGE SCALE GENOMIC DNA]</scope>
    <source>
        <strain evidence="1 2">MAVP-3</strain>
    </source>
</reference>
<gene>
    <name evidence="1" type="ORF">CA163_38880</name>
</gene>